<evidence type="ECO:0000256" key="4">
    <source>
        <dbReference type="ARBA" id="ARBA00022547"/>
    </source>
</evidence>
<keyword evidence="3" id="KW-0813">Transport</keyword>
<evidence type="ECO:0000256" key="5">
    <source>
        <dbReference type="ARBA" id="ARBA00022692"/>
    </source>
</evidence>
<dbReference type="GO" id="GO:0045259">
    <property type="term" value="C:proton-transporting ATP synthase complex"/>
    <property type="evidence" value="ECO:0007669"/>
    <property type="project" value="UniProtKB-KW"/>
</dbReference>
<evidence type="ECO:0000256" key="2">
    <source>
        <dbReference type="ARBA" id="ARBA00006810"/>
    </source>
</evidence>
<feature type="transmembrane region" description="Helical" evidence="11">
    <location>
        <begin position="48"/>
        <end position="68"/>
    </location>
</feature>
<feature type="transmembrane region" description="Helical" evidence="11">
    <location>
        <begin position="88"/>
        <end position="107"/>
    </location>
</feature>
<geneLocation type="mitochondrion" evidence="12"/>
<evidence type="ECO:0000313" key="12">
    <source>
        <dbReference type="EMBL" id="QJD07229.1"/>
    </source>
</evidence>
<evidence type="ECO:0000256" key="8">
    <source>
        <dbReference type="ARBA" id="ARBA00023065"/>
    </source>
</evidence>
<comment type="subcellular location">
    <subcellularLocation>
        <location evidence="1">Membrane</location>
        <topology evidence="1">Multi-pass membrane protein</topology>
    </subcellularLocation>
</comment>
<dbReference type="SUPFAM" id="SSF81336">
    <property type="entry name" value="F1F0 ATP synthase subunit A"/>
    <property type="match status" value="1"/>
</dbReference>
<comment type="similarity">
    <text evidence="2">Belongs to the ATPase A chain family.</text>
</comment>
<keyword evidence="7 11" id="KW-1133">Transmembrane helix</keyword>
<dbReference type="AlphaFoldDB" id="A0A6M3R7M3"/>
<dbReference type="GO" id="GO:0006754">
    <property type="term" value="P:ATP biosynthetic process"/>
    <property type="evidence" value="ECO:0007669"/>
    <property type="project" value="UniProtKB-KW"/>
</dbReference>
<evidence type="ECO:0000256" key="1">
    <source>
        <dbReference type="ARBA" id="ARBA00004141"/>
    </source>
</evidence>
<keyword evidence="4" id="KW-0138">CF(0)</keyword>
<evidence type="ECO:0000256" key="7">
    <source>
        <dbReference type="ARBA" id="ARBA00022989"/>
    </source>
</evidence>
<accession>A0A6M3R7M3</accession>
<name>A0A6M3R7M3_9PLAT</name>
<reference evidence="12" key="1">
    <citation type="submission" date="2019-11" db="EMBL/GenBank/DDBJ databases">
        <authorList>
            <person name="Yang C."/>
        </authorList>
    </citation>
    <scope>NUCLEOTIDE SEQUENCE</scope>
    <source>
        <tissue evidence="12">Muscle</tissue>
    </source>
</reference>
<keyword evidence="6" id="KW-0375">Hydrogen ion transport</keyword>
<evidence type="ECO:0000256" key="6">
    <source>
        <dbReference type="ARBA" id="ARBA00022781"/>
    </source>
</evidence>
<feature type="transmembrane region" description="Helical" evidence="11">
    <location>
        <begin position="23"/>
        <end position="41"/>
    </location>
</feature>
<keyword evidence="12" id="KW-0496">Mitochondrion</keyword>
<gene>
    <name evidence="12" type="primary">atp6</name>
</gene>
<dbReference type="Gene3D" id="1.20.120.220">
    <property type="entry name" value="ATP synthase, F0 complex, subunit A"/>
    <property type="match status" value="1"/>
</dbReference>
<keyword evidence="10" id="KW-0066">ATP synthesis</keyword>
<evidence type="ECO:0000256" key="9">
    <source>
        <dbReference type="ARBA" id="ARBA00023136"/>
    </source>
</evidence>
<feature type="transmembrane region" description="Helical" evidence="11">
    <location>
        <begin position="138"/>
        <end position="163"/>
    </location>
</feature>
<dbReference type="GO" id="GO:1902600">
    <property type="term" value="P:proton transmembrane transport"/>
    <property type="evidence" value="ECO:0007669"/>
    <property type="project" value="UniProtKB-KW"/>
</dbReference>
<keyword evidence="9 11" id="KW-0472">Membrane</keyword>
<evidence type="ECO:0000256" key="3">
    <source>
        <dbReference type="ARBA" id="ARBA00022448"/>
    </source>
</evidence>
<evidence type="ECO:0000256" key="11">
    <source>
        <dbReference type="SAM" id="Phobius"/>
    </source>
</evidence>
<organism evidence="12">
    <name type="scientific">Capsaloides cristatus</name>
    <dbReference type="NCBI Taxonomy" id="1101449"/>
    <lineage>
        <taxon>Eukaryota</taxon>
        <taxon>Metazoa</taxon>
        <taxon>Spiralia</taxon>
        <taxon>Lophotrochozoa</taxon>
        <taxon>Platyhelminthes</taxon>
        <taxon>Monogenea</taxon>
        <taxon>Monopisthocotylea</taxon>
        <taxon>Capsalidea</taxon>
        <taxon>Capsalidae</taxon>
        <taxon>Capsaloides</taxon>
    </lineage>
</organism>
<evidence type="ECO:0000256" key="10">
    <source>
        <dbReference type="ARBA" id="ARBA00023310"/>
    </source>
</evidence>
<dbReference type="EMBL" id="MN746369">
    <property type="protein sequence ID" value="QJD07229.1"/>
    <property type="molecule type" value="Genomic_DNA"/>
</dbReference>
<dbReference type="InterPro" id="IPR035908">
    <property type="entry name" value="F0_ATP_A_sf"/>
</dbReference>
<keyword evidence="5 11" id="KW-0812">Transmembrane</keyword>
<sequence>MIMNNFLPFVFSNFLGSINNLSSFYKSMGLFIAGSFIILRAPYSYGTLGFLFSILVFIGPLFCGIFFSRLESSVTTFLSSLVPPGTPLFIAPLVCLAETISFIVRPLVLMLRPFLNITIGGLGGMSLGLMAIGNKAVLAFLCLLFLYEVFVAVVHWFIVINILGFSIDH</sequence>
<keyword evidence="8" id="KW-0406">Ion transport</keyword>
<feature type="transmembrane region" description="Helical" evidence="11">
    <location>
        <begin position="114"/>
        <end position="132"/>
    </location>
</feature>
<proteinExistence type="inferred from homology"/>
<protein>
    <submittedName>
        <fullName evidence="12">ATP synthase F0 subunit 6</fullName>
    </submittedName>
</protein>